<evidence type="ECO:0000313" key="1">
    <source>
        <dbReference type="EMBL" id="CAB4860855.1"/>
    </source>
</evidence>
<accession>A0A6J7CVE2</accession>
<gene>
    <name evidence="1" type="ORF">UFOPK3423_00219</name>
</gene>
<reference evidence="1" key="1">
    <citation type="submission" date="2020-05" db="EMBL/GenBank/DDBJ databases">
        <authorList>
            <person name="Chiriac C."/>
            <person name="Salcher M."/>
            <person name="Ghai R."/>
            <person name="Kavagutti S V."/>
        </authorList>
    </citation>
    <scope>NUCLEOTIDE SEQUENCE</scope>
</reference>
<dbReference type="SUPFAM" id="SSF56024">
    <property type="entry name" value="Phospholipase D/nuclease"/>
    <property type="match status" value="1"/>
</dbReference>
<name>A0A6J7CVE2_9ZZZZ</name>
<dbReference type="EMBL" id="CAFBLQ010000014">
    <property type="protein sequence ID" value="CAB4860855.1"/>
    <property type="molecule type" value="Genomic_DNA"/>
</dbReference>
<sequence>MRDPACRERLFEVLEQCFADNMGSWDLRRDGTWVRNAPGPGEEPRSVQRELIAQALAQADAQA</sequence>
<dbReference type="Gene3D" id="3.30.870.10">
    <property type="entry name" value="Endonuclease Chain A"/>
    <property type="match status" value="1"/>
</dbReference>
<organism evidence="1">
    <name type="scientific">freshwater metagenome</name>
    <dbReference type="NCBI Taxonomy" id="449393"/>
    <lineage>
        <taxon>unclassified sequences</taxon>
        <taxon>metagenomes</taxon>
        <taxon>ecological metagenomes</taxon>
    </lineage>
</organism>
<proteinExistence type="predicted"/>
<protein>
    <submittedName>
        <fullName evidence="1">Unannotated protein</fullName>
    </submittedName>
</protein>
<dbReference type="AlphaFoldDB" id="A0A6J7CVE2"/>